<evidence type="ECO:0000313" key="11">
    <source>
        <dbReference type="Proteomes" id="UP000624041"/>
    </source>
</evidence>
<feature type="domain" description="Spore germination protein N-terminal" evidence="9">
    <location>
        <begin position="23"/>
        <end position="191"/>
    </location>
</feature>
<reference evidence="10" key="2">
    <citation type="submission" date="2020-09" db="EMBL/GenBank/DDBJ databases">
        <authorList>
            <person name="Sun Q."/>
            <person name="Ohkuma M."/>
        </authorList>
    </citation>
    <scope>NUCLEOTIDE SEQUENCE</scope>
    <source>
        <strain evidence="10">JCM 17251</strain>
    </source>
</reference>
<dbReference type="InterPro" id="IPR038501">
    <property type="entry name" value="Spore_GerAC_C_sf"/>
</dbReference>
<keyword evidence="5" id="KW-0472">Membrane</keyword>
<organism evidence="10 11">
    <name type="scientific">Oceanobacillus indicireducens</name>
    <dbReference type="NCBI Taxonomy" id="1004261"/>
    <lineage>
        <taxon>Bacteria</taxon>
        <taxon>Bacillati</taxon>
        <taxon>Bacillota</taxon>
        <taxon>Bacilli</taxon>
        <taxon>Bacillales</taxon>
        <taxon>Bacillaceae</taxon>
        <taxon>Oceanobacillus</taxon>
    </lineage>
</organism>
<dbReference type="PROSITE" id="PS51257">
    <property type="entry name" value="PROKAR_LIPOPROTEIN"/>
    <property type="match status" value="1"/>
</dbReference>
<name>A0A917XY73_9BACI</name>
<protein>
    <recommendedName>
        <fullName evidence="12">Ger(X)C family spore germination protein</fullName>
    </recommendedName>
</protein>
<dbReference type="NCBIfam" id="TIGR02887">
    <property type="entry name" value="spore_ger_x_C"/>
    <property type="match status" value="1"/>
</dbReference>
<dbReference type="Pfam" id="PF05504">
    <property type="entry name" value="Spore_GerAC"/>
    <property type="match status" value="1"/>
</dbReference>
<gene>
    <name evidence="10" type="ORF">GCM10007971_22100</name>
</gene>
<dbReference type="AlphaFoldDB" id="A0A917XY73"/>
<reference evidence="10" key="1">
    <citation type="journal article" date="2014" name="Int. J. Syst. Evol. Microbiol.">
        <title>Complete genome sequence of Corynebacterium casei LMG S-19264T (=DSM 44701T), isolated from a smear-ripened cheese.</title>
        <authorList>
            <consortium name="US DOE Joint Genome Institute (JGI-PGF)"/>
            <person name="Walter F."/>
            <person name="Albersmeier A."/>
            <person name="Kalinowski J."/>
            <person name="Ruckert C."/>
        </authorList>
    </citation>
    <scope>NUCLEOTIDE SEQUENCE</scope>
    <source>
        <strain evidence="10">JCM 17251</strain>
    </source>
</reference>
<keyword evidence="4" id="KW-0732">Signal</keyword>
<keyword evidence="11" id="KW-1185">Reference proteome</keyword>
<dbReference type="GO" id="GO:0016020">
    <property type="term" value="C:membrane"/>
    <property type="evidence" value="ECO:0007669"/>
    <property type="project" value="UniProtKB-SubCell"/>
</dbReference>
<dbReference type="EMBL" id="BMOS01000014">
    <property type="protein sequence ID" value="GGN59222.1"/>
    <property type="molecule type" value="Genomic_DNA"/>
</dbReference>
<dbReference type="InterPro" id="IPR046953">
    <property type="entry name" value="Spore_GerAC-like_C"/>
</dbReference>
<evidence type="ECO:0000256" key="1">
    <source>
        <dbReference type="ARBA" id="ARBA00004635"/>
    </source>
</evidence>
<dbReference type="Gene3D" id="3.30.300.210">
    <property type="entry name" value="Nutrient germinant receptor protein C, domain 3"/>
    <property type="match status" value="1"/>
</dbReference>
<dbReference type="RefSeq" id="WP_188857263.1">
    <property type="nucleotide sequence ID" value="NZ_BMOS01000014.1"/>
</dbReference>
<dbReference type="InterPro" id="IPR008844">
    <property type="entry name" value="Spore_GerAC-like"/>
</dbReference>
<comment type="similarity">
    <text evidence="2">Belongs to the GerABKC lipoprotein family.</text>
</comment>
<dbReference type="GO" id="GO:0009847">
    <property type="term" value="P:spore germination"/>
    <property type="evidence" value="ECO:0007669"/>
    <property type="project" value="InterPro"/>
</dbReference>
<evidence type="ECO:0000256" key="6">
    <source>
        <dbReference type="ARBA" id="ARBA00023139"/>
    </source>
</evidence>
<keyword evidence="3" id="KW-0309">Germination</keyword>
<keyword evidence="7" id="KW-0449">Lipoprotein</keyword>
<dbReference type="PANTHER" id="PTHR35789:SF1">
    <property type="entry name" value="SPORE GERMINATION PROTEIN B3"/>
    <property type="match status" value="1"/>
</dbReference>
<evidence type="ECO:0000256" key="4">
    <source>
        <dbReference type="ARBA" id="ARBA00022729"/>
    </source>
</evidence>
<evidence type="ECO:0000259" key="9">
    <source>
        <dbReference type="Pfam" id="PF25198"/>
    </source>
</evidence>
<evidence type="ECO:0000313" key="10">
    <source>
        <dbReference type="EMBL" id="GGN59222.1"/>
    </source>
</evidence>
<accession>A0A917XY73</accession>
<comment type="caution">
    <text evidence="10">The sequence shown here is derived from an EMBL/GenBank/DDBJ whole genome shotgun (WGS) entry which is preliminary data.</text>
</comment>
<dbReference type="PANTHER" id="PTHR35789">
    <property type="entry name" value="SPORE GERMINATION PROTEIN B3"/>
    <property type="match status" value="1"/>
</dbReference>
<evidence type="ECO:0000256" key="5">
    <source>
        <dbReference type="ARBA" id="ARBA00023136"/>
    </source>
</evidence>
<dbReference type="Proteomes" id="UP000624041">
    <property type="component" value="Unassembled WGS sequence"/>
</dbReference>
<evidence type="ECO:0000259" key="8">
    <source>
        <dbReference type="Pfam" id="PF05504"/>
    </source>
</evidence>
<comment type="subcellular location">
    <subcellularLocation>
        <location evidence="1">Membrane</location>
        <topology evidence="1">Lipid-anchor</topology>
    </subcellularLocation>
</comment>
<evidence type="ECO:0000256" key="7">
    <source>
        <dbReference type="ARBA" id="ARBA00023288"/>
    </source>
</evidence>
<proteinExistence type="inferred from homology"/>
<feature type="domain" description="Spore germination GerAC-like C-terminal" evidence="8">
    <location>
        <begin position="200"/>
        <end position="379"/>
    </location>
</feature>
<sequence>MRTAKLIPLFILIVFLQACLETTQIEKLAIINSRGVDLIDEGGKRMIETTLIPYIFDPRAPDMTSLLTGKGRTIKQARVEAEKQSPYPLVPGKINIEFYGKEAAESGILPFLNTHVRDAPVSDIMQLAVTNQTAREILEIEQQSVELNRTKYLQDLISKEVEKGTLPRITLQFFTRLVQQVGIDPILPVIDVVNGKPTLTGAAVFQEDKYVGNISVKESFMANLLRQRLRGTPIDVGVPRENYLGEIDYKGKLTENEDSIYLSLMLHTGKGKIKIVDADSLAFKADITMKLDLLETSIPMNIKSEDTSRKFERDIEKYFVREYENLFAKLQEVNSDALGLGRKYITSRKGSKTTNKEWMEKYQDAKMEFDIDVTIVNFGAID</sequence>
<dbReference type="InterPro" id="IPR057336">
    <property type="entry name" value="GerAC_N"/>
</dbReference>
<evidence type="ECO:0000256" key="2">
    <source>
        <dbReference type="ARBA" id="ARBA00007886"/>
    </source>
</evidence>
<keyword evidence="6" id="KW-0564">Palmitate</keyword>
<evidence type="ECO:0008006" key="12">
    <source>
        <dbReference type="Google" id="ProtNLM"/>
    </source>
</evidence>
<dbReference type="Pfam" id="PF25198">
    <property type="entry name" value="Spore_GerAC_N"/>
    <property type="match status" value="1"/>
</dbReference>
<evidence type="ECO:0000256" key="3">
    <source>
        <dbReference type="ARBA" id="ARBA00022544"/>
    </source>
</evidence>